<evidence type="ECO:0000313" key="4">
    <source>
        <dbReference type="EMBL" id="MBD3106947.1"/>
    </source>
</evidence>
<dbReference type="InterPro" id="IPR000182">
    <property type="entry name" value="GNAT_dom"/>
</dbReference>
<evidence type="ECO:0000259" key="3">
    <source>
        <dbReference type="PROSITE" id="PS51186"/>
    </source>
</evidence>
<dbReference type="CDD" id="cd04301">
    <property type="entry name" value="NAT_SF"/>
    <property type="match status" value="1"/>
</dbReference>
<keyword evidence="5" id="KW-1185">Reference proteome</keyword>
<feature type="domain" description="N-acetyltransferase" evidence="3">
    <location>
        <begin position="2"/>
        <end position="153"/>
    </location>
</feature>
<name>A0A927CUH4_9BACI</name>
<dbReference type="PROSITE" id="PS51186">
    <property type="entry name" value="GNAT"/>
    <property type="match status" value="1"/>
</dbReference>
<proteinExistence type="predicted"/>
<dbReference type="Proteomes" id="UP000602076">
    <property type="component" value="Unassembled WGS sequence"/>
</dbReference>
<dbReference type="Gene3D" id="3.40.630.30">
    <property type="match status" value="1"/>
</dbReference>
<dbReference type="PANTHER" id="PTHR43420">
    <property type="entry name" value="ACETYLTRANSFERASE"/>
    <property type="match status" value="1"/>
</dbReference>
<evidence type="ECO:0000256" key="1">
    <source>
        <dbReference type="ARBA" id="ARBA00022679"/>
    </source>
</evidence>
<dbReference type="InterPro" id="IPR050680">
    <property type="entry name" value="YpeA/RimI_acetyltransf"/>
</dbReference>
<dbReference type="GO" id="GO:0016747">
    <property type="term" value="F:acyltransferase activity, transferring groups other than amino-acyl groups"/>
    <property type="evidence" value="ECO:0007669"/>
    <property type="project" value="InterPro"/>
</dbReference>
<dbReference type="SUPFAM" id="SSF55729">
    <property type="entry name" value="Acyl-CoA N-acyltransferases (Nat)"/>
    <property type="match status" value="1"/>
</dbReference>
<evidence type="ECO:0000313" key="5">
    <source>
        <dbReference type="Proteomes" id="UP000602076"/>
    </source>
</evidence>
<keyword evidence="2" id="KW-0012">Acyltransferase</keyword>
<organism evidence="4 5">
    <name type="scientific">Peribacillus faecalis</name>
    <dbReference type="NCBI Taxonomy" id="2772559"/>
    <lineage>
        <taxon>Bacteria</taxon>
        <taxon>Bacillati</taxon>
        <taxon>Bacillota</taxon>
        <taxon>Bacilli</taxon>
        <taxon>Bacillales</taxon>
        <taxon>Bacillaceae</taxon>
        <taxon>Peribacillus</taxon>
    </lineage>
</organism>
<protein>
    <submittedName>
        <fullName evidence="4">GNAT family N-acetyltransferase</fullName>
    </submittedName>
</protein>
<sequence length="153" mass="17655">MITLEPMTAETLYIAKEIINSNKAYNTMENGHDTRSEEEIAKQLLQDQCESYFLKADDTYIGIVDLMINNPKDDTPWIGLFMIHHDYQGYGYGSIAYDNIEQHLKEDRGLTKLRLAVIPENEGAKNFWESFGYCFYKTGVSNNRTVACYEKTL</sequence>
<dbReference type="InterPro" id="IPR016181">
    <property type="entry name" value="Acyl_CoA_acyltransferase"/>
</dbReference>
<dbReference type="RefSeq" id="WP_190996483.1">
    <property type="nucleotide sequence ID" value="NZ_JACXSI010000001.1"/>
</dbReference>
<dbReference type="EMBL" id="JACXSI010000001">
    <property type="protein sequence ID" value="MBD3106947.1"/>
    <property type="molecule type" value="Genomic_DNA"/>
</dbReference>
<keyword evidence="1" id="KW-0808">Transferase</keyword>
<gene>
    <name evidence="4" type="ORF">IEO70_00960</name>
</gene>
<dbReference type="AlphaFoldDB" id="A0A927CUH4"/>
<dbReference type="Pfam" id="PF00583">
    <property type="entry name" value="Acetyltransf_1"/>
    <property type="match status" value="1"/>
</dbReference>
<accession>A0A927CUH4</accession>
<reference evidence="4" key="1">
    <citation type="submission" date="2020-09" db="EMBL/GenBank/DDBJ databases">
        <title>Bacillus faecalis sp. nov., a moderately halophilic bacterium isolated from cow faeces.</title>
        <authorList>
            <person name="Jiang L."/>
            <person name="Lee J."/>
        </authorList>
    </citation>
    <scope>NUCLEOTIDE SEQUENCE</scope>
    <source>
        <strain evidence="4">AGMB 02131</strain>
    </source>
</reference>
<comment type="caution">
    <text evidence="4">The sequence shown here is derived from an EMBL/GenBank/DDBJ whole genome shotgun (WGS) entry which is preliminary data.</text>
</comment>
<evidence type="ECO:0000256" key="2">
    <source>
        <dbReference type="ARBA" id="ARBA00023315"/>
    </source>
</evidence>